<keyword evidence="1" id="KW-0547">Nucleotide-binding</keyword>
<dbReference type="AlphaFoldDB" id="A0A3B0UY21"/>
<dbReference type="SMART" id="SM00175">
    <property type="entry name" value="RAB"/>
    <property type="match status" value="1"/>
</dbReference>
<dbReference type="InterPro" id="IPR027417">
    <property type="entry name" value="P-loop_NTPase"/>
</dbReference>
<evidence type="ECO:0000313" key="3">
    <source>
        <dbReference type="EMBL" id="VAW35781.1"/>
    </source>
</evidence>
<protein>
    <recommendedName>
        <fullName evidence="4">Mll3243 protein</fullName>
    </recommendedName>
</protein>
<dbReference type="PRINTS" id="PR00449">
    <property type="entry name" value="RASTRNSFRMNG"/>
</dbReference>
<dbReference type="Pfam" id="PF00071">
    <property type="entry name" value="Ras"/>
    <property type="match status" value="1"/>
</dbReference>
<dbReference type="GO" id="GO:0003924">
    <property type="term" value="F:GTPase activity"/>
    <property type="evidence" value="ECO:0007669"/>
    <property type="project" value="InterPro"/>
</dbReference>
<dbReference type="SUPFAM" id="SSF52540">
    <property type="entry name" value="P-loop containing nucleoside triphosphate hydrolases"/>
    <property type="match status" value="1"/>
</dbReference>
<dbReference type="NCBIfam" id="TIGR00231">
    <property type="entry name" value="small_GTP"/>
    <property type="match status" value="1"/>
</dbReference>
<dbReference type="InterPro" id="IPR005225">
    <property type="entry name" value="Small_GTP-bd"/>
</dbReference>
<reference evidence="3" key="1">
    <citation type="submission" date="2018-06" db="EMBL/GenBank/DDBJ databases">
        <authorList>
            <person name="Zhirakovskaya E."/>
        </authorList>
    </citation>
    <scope>NUCLEOTIDE SEQUENCE</scope>
</reference>
<name>A0A3B0UY21_9ZZZZ</name>
<sequence length="163" mass="18416">MKIAKKICLIGRFAVGKTSLVKQFIDKQFSEKYKTTVGVSISTKQILVNDTQLSMVIWDIAGFEQNEHYVHYLRGVHGVIWVLDGTEVESFEILDIISKSIPAIKQIPSICFINKHDLVDEWIVSNKEIEKLKKYNYAVLNSSAKTGKNVAAGFNKLAELLIK</sequence>
<dbReference type="InterPro" id="IPR050227">
    <property type="entry name" value="Rab"/>
</dbReference>
<dbReference type="InterPro" id="IPR001806">
    <property type="entry name" value="Small_GTPase"/>
</dbReference>
<accession>A0A3B0UY21</accession>
<evidence type="ECO:0008006" key="4">
    <source>
        <dbReference type="Google" id="ProtNLM"/>
    </source>
</evidence>
<dbReference type="Gene3D" id="3.40.50.300">
    <property type="entry name" value="P-loop containing nucleotide triphosphate hydrolases"/>
    <property type="match status" value="1"/>
</dbReference>
<dbReference type="CDD" id="cd00154">
    <property type="entry name" value="Rab"/>
    <property type="match status" value="1"/>
</dbReference>
<gene>
    <name evidence="3" type="ORF">MNBD_GAMMA01-1169</name>
</gene>
<dbReference type="SMART" id="SM00173">
    <property type="entry name" value="RAS"/>
    <property type="match status" value="1"/>
</dbReference>
<dbReference type="GO" id="GO:0005525">
    <property type="term" value="F:GTP binding"/>
    <property type="evidence" value="ECO:0007669"/>
    <property type="project" value="UniProtKB-KW"/>
</dbReference>
<proteinExistence type="predicted"/>
<evidence type="ECO:0000256" key="1">
    <source>
        <dbReference type="ARBA" id="ARBA00022741"/>
    </source>
</evidence>
<evidence type="ECO:0000256" key="2">
    <source>
        <dbReference type="ARBA" id="ARBA00023134"/>
    </source>
</evidence>
<keyword evidence="2" id="KW-0342">GTP-binding</keyword>
<organism evidence="3">
    <name type="scientific">hydrothermal vent metagenome</name>
    <dbReference type="NCBI Taxonomy" id="652676"/>
    <lineage>
        <taxon>unclassified sequences</taxon>
        <taxon>metagenomes</taxon>
        <taxon>ecological metagenomes</taxon>
    </lineage>
</organism>
<dbReference type="PANTHER" id="PTHR47977">
    <property type="entry name" value="RAS-RELATED PROTEIN RAB"/>
    <property type="match status" value="1"/>
</dbReference>
<dbReference type="EMBL" id="UOEW01000112">
    <property type="protein sequence ID" value="VAW35781.1"/>
    <property type="molecule type" value="Genomic_DNA"/>
</dbReference>
<dbReference type="PROSITE" id="PS51419">
    <property type="entry name" value="RAB"/>
    <property type="match status" value="1"/>
</dbReference>